<dbReference type="EMBL" id="CABVLI010000033">
    <property type="protein sequence ID" value="VVT10054.1"/>
    <property type="molecule type" value="Genomic_DNA"/>
</dbReference>
<gene>
    <name evidence="1" type="ORF">SPHINGO391_390383</name>
</gene>
<sequence>MMNVKNDFGPSSFKQFDRGYSTTNLARTMEAAVPHNINYELLIEIELALASRAKTDGERRSHLDQAAVYATLGEKHRDERTLLVFAE</sequence>
<dbReference type="RefSeq" id="WP_151990538.1">
    <property type="nucleotide sequence ID" value="NZ_JAPZPS010000006.1"/>
</dbReference>
<evidence type="ECO:0000313" key="2">
    <source>
        <dbReference type="Proteomes" id="UP000326857"/>
    </source>
</evidence>
<name>A0A5E7YUE2_9SPHN</name>
<accession>A0A5E7YUE2</accession>
<dbReference type="Proteomes" id="UP000326857">
    <property type="component" value="Unassembled WGS sequence"/>
</dbReference>
<dbReference type="AlphaFoldDB" id="A0A5E7YUE2"/>
<organism evidence="1 2">
    <name type="scientific">Sphingomonas aurantiaca</name>
    <dbReference type="NCBI Taxonomy" id="185949"/>
    <lineage>
        <taxon>Bacteria</taxon>
        <taxon>Pseudomonadati</taxon>
        <taxon>Pseudomonadota</taxon>
        <taxon>Alphaproteobacteria</taxon>
        <taxon>Sphingomonadales</taxon>
        <taxon>Sphingomonadaceae</taxon>
        <taxon>Sphingomonas</taxon>
    </lineage>
</organism>
<reference evidence="1 2" key="1">
    <citation type="submission" date="2019-09" db="EMBL/GenBank/DDBJ databases">
        <authorList>
            <person name="Dittami M. S."/>
        </authorList>
    </citation>
    <scope>NUCLEOTIDE SEQUENCE [LARGE SCALE GENOMIC DNA]</scope>
    <source>
        <strain evidence="1">SPHINGO391</strain>
    </source>
</reference>
<protein>
    <submittedName>
        <fullName evidence="1">Uncharacterized protein</fullName>
    </submittedName>
</protein>
<proteinExistence type="predicted"/>
<evidence type="ECO:0000313" key="1">
    <source>
        <dbReference type="EMBL" id="VVT10054.1"/>
    </source>
</evidence>